<dbReference type="STRING" id="297318.BK138_04125"/>
<dbReference type="PROSITE" id="PS00041">
    <property type="entry name" value="HTH_ARAC_FAMILY_1"/>
    <property type="match status" value="1"/>
</dbReference>
<comment type="caution">
    <text evidence="5">The sequence shown here is derived from an EMBL/GenBank/DDBJ whole genome shotgun (WGS) entry which is preliminary data.</text>
</comment>
<dbReference type="SMART" id="SM00342">
    <property type="entry name" value="HTH_ARAC"/>
    <property type="match status" value="1"/>
</dbReference>
<dbReference type="EMBL" id="MRTP01000001">
    <property type="protein sequence ID" value="OMF57784.1"/>
    <property type="molecule type" value="Genomic_DNA"/>
</dbReference>
<feature type="domain" description="HTH araC/xylS-type" evidence="4">
    <location>
        <begin position="184"/>
        <end position="282"/>
    </location>
</feature>
<evidence type="ECO:0000256" key="1">
    <source>
        <dbReference type="ARBA" id="ARBA00023015"/>
    </source>
</evidence>
<dbReference type="Proteomes" id="UP000187172">
    <property type="component" value="Unassembled WGS sequence"/>
</dbReference>
<keyword evidence="2" id="KW-0238">DNA-binding</keyword>
<dbReference type="PANTHER" id="PTHR43280">
    <property type="entry name" value="ARAC-FAMILY TRANSCRIPTIONAL REGULATOR"/>
    <property type="match status" value="1"/>
</dbReference>
<dbReference type="Gene3D" id="2.60.120.10">
    <property type="entry name" value="Jelly Rolls"/>
    <property type="match status" value="1"/>
</dbReference>
<evidence type="ECO:0000259" key="4">
    <source>
        <dbReference type="PROSITE" id="PS01124"/>
    </source>
</evidence>
<proteinExistence type="predicted"/>
<dbReference type="InterPro" id="IPR037923">
    <property type="entry name" value="HTH-like"/>
</dbReference>
<dbReference type="SUPFAM" id="SSF51215">
    <property type="entry name" value="Regulatory protein AraC"/>
    <property type="match status" value="1"/>
</dbReference>
<dbReference type="RefSeq" id="WP_076166216.1">
    <property type="nucleotide sequence ID" value="NZ_MRTP01000001.1"/>
</dbReference>
<dbReference type="InterPro" id="IPR014710">
    <property type="entry name" value="RmlC-like_jellyroll"/>
</dbReference>
<evidence type="ECO:0000313" key="6">
    <source>
        <dbReference type="Proteomes" id="UP000187172"/>
    </source>
</evidence>
<name>A0A1R1F137_9BACL</name>
<organism evidence="5 6">
    <name type="scientific">Paenibacillus rhizosphaerae</name>
    <dbReference type="NCBI Taxonomy" id="297318"/>
    <lineage>
        <taxon>Bacteria</taxon>
        <taxon>Bacillati</taxon>
        <taxon>Bacillota</taxon>
        <taxon>Bacilli</taxon>
        <taxon>Bacillales</taxon>
        <taxon>Paenibacillaceae</taxon>
        <taxon>Paenibacillus</taxon>
    </lineage>
</organism>
<dbReference type="InterPro" id="IPR003313">
    <property type="entry name" value="AraC-bd"/>
</dbReference>
<dbReference type="InterPro" id="IPR009057">
    <property type="entry name" value="Homeodomain-like_sf"/>
</dbReference>
<dbReference type="Gene3D" id="1.10.10.60">
    <property type="entry name" value="Homeodomain-like"/>
    <property type="match status" value="2"/>
</dbReference>
<dbReference type="AlphaFoldDB" id="A0A1R1F137"/>
<evidence type="ECO:0000313" key="5">
    <source>
        <dbReference type="EMBL" id="OMF57784.1"/>
    </source>
</evidence>
<dbReference type="InterPro" id="IPR018060">
    <property type="entry name" value="HTH_AraC"/>
</dbReference>
<dbReference type="InterPro" id="IPR018062">
    <property type="entry name" value="HTH_AraC-typ_CS"/>
</dbReference>
<keyword evidence="6" id="KW-1185">Reference proteome</keyword>
<sequence>MALHQELRYGDAFDPFSVEYNRRKGHFSMSEDHMHKHYELYYLFGGERFYFIKDRVYRVRSGDLVFIPGNEVHKTSDTGVPNHERIVIYVNDSYFEPLQQDETELLLAPFHGPHRVVHLADQDKLRIEQLLYEMLREIQDEAPGYRMAVRHAAGQALLFAARQSAAYKQGVPEVSVSPAAARMNDIASYISEHYRESLTLSGLSELFYLSPSHLSRSFKKYTGFGLIEYIGITRIKEAQRLLRETDERIIRVSEDVGFENFSHFEKVFKSVTRMSARSYRAGFRRRE</sequence>
<evidence type="ECO:0000256" key="2">
    <source>
        <dbReference type="ARBA" id="ARBA00023125"/>
    </source>
</evidence>
<dbReference type="PROSITE" id="PS01124">
    <property type="entry name" value="HTH_ARAC_FAMILY_2"/>
    <property type="match status" value="1"/>
</dbReference>
<evidence type="ECO:0000256" key="3">
    <source>
        <dbReference type="ARBA" id="ARBA00023163"/>
    </source>
</evidence>
<protein>
    <recommendedName>
        <fullName evidence="4">HTH araC/xylS-type domain-containing protein</fullName>
    </recommendedName>
</protein>
<dbReference type="PANTHER" id="PTHR43280:SF28">
    <property type="entry name" value="HTH-TYPE TRANSCRIPTIONAL ACTIVATOR RHAS"/>
    <property type="match status" value="1"/>
</dbReference>
<keyword evidence="1" id="KW-0805">Transcription regulation</keyword>
<keyword evidence="3" id="KW-0804">Transcription</keyword>
<reference evidence="5 6" key="1">
    <citation type="submission" date="2016-11" db="EMBL/GenBank/DDBJ databases">
        <title>Paenibacillus species isolates.</title>
        <authorList>
            <person name="Beno S.M."/>
        </authorList>
    </citation>
    <scope>NUCLEOTIDE SEQUENCE [LARGE SCALE GENOMIC DNA]</scope>
    <source>
        <strain evidence="5 6">FSL R5-0378</strain>
    </source>
</reference>
<dbReference type="Pfam" id="PF02311">
    <property type="entry name" value="AraC_binding"/>
    <property type="match status" value="1"/>
</dbReference>
<dbReference type="Pfam" id="PF12833">
    <property type="entry name" value="HTH_18"/>
    <property type="match status" value="1"/>
</dbReference>
<dbReference type="GO" id="GO:0003700">
    <property type="term" value="F:DNA-binding transcription factor activity"/>
    <property type="evidence" value="ECO:0007669"/>
    <property type="project" value="InterPro"/>
</dbReference>
<accession>A0A1R1F137</accession>
<dbReference type="SUPFAM" id="SSF46689">
    <property type="entry name" value="Homeodomain-like"/>
    <property type="match status" value="2"/>
</dbReference>
<gene>
    <name evidence="5" type="ORF">BK138_04125</name>
</gene>
<dbReference type="GO" id="GO:0043565">
    <property type="term" value="F:sequence-specific DNA binding"/>
    <property type="evidence" value="ECO:0007669"/>
    <property type="project" value="InterPro"/>
</dbReference>